<name>A0A9P4JT32_9PLEO</name>
<evidence type="ECO:0000313" key="2">
    <source>
        <dbReference type="EMBL" id="KAF2205066.1"/>
    </source>
</evidence>
<feature type="compositionally biased region" description="Low complexity" evidence="1">
    <location>
        <begin position="36"/>
        <end position="45"/>
    </location>
</feature>
<dbReference type="AlphaFoldDB" id="A0A9P4JT32"/>
<dbReference type="OrthoDB" id="2687452at2759"/>
<evidence type="ECO:0000313" key="3">
    <source>
        <dbReference type="Proteomes" id="UP000799536"/>
    </source>
</evidence>
<feature type="region of interest" description="Disordered" evidence="1">
    <location>
        <begin position="27"/>
        <end position="60"/>
    </location>
</feature>
<feature type="compositionally biased region" description="Polar residues" evidence="1">
    <location>
        <begin position="77"/>
        <end position="91"/>
    </location>
</feature>
<dbReference type="EMBL" id="ML993863">
    <property type="protein sequence ID" value="KAF2205066.1"/>
    <property type="molecule type" value="Genomic_DNA"/>
</dbReference>
<evidence type="ECO:0000256" key="1">
    <source>
        <dbReference type="SAM" id="MobiDB-lite"/>
    </source>
</evidence>
<protein>
    <recommendedName>
        <fullName evidence="4">C2H2-type domain-containing protein</fullName>
    </recommendedName>
</protein>
<feature type="region of interest" description="Disordered" evidence="1">
    <location>
        <begin position="77"/>
        <end position="96"/>
    </location>
</feature>
<organism evidence="2 3">
    <name type="scientific">Delitschia confertaspora ATCC 74209</name>
    <dbReference type="NCBI Taxonomy" id="1513339"/>
    <lineage>
        <taxon>Eukaryota</taxon>
        <taxon>Fungi</taxon>
        <taxon>Dikarya</taxon>
        <taxon>Ascomycota</taxon>
        <taxon>Pezizomycotina</taxon>
        <taxon>Dothideomycetes</taxon>
        <taxon>Pleosporomycetidae</taxon>
        <taxon>Pleosporales</taxon>
        <taxon>Delitschiaceae</taxon>
        <taxon>Delitschia</taxon>
    </lineage>
</organism>
<proteinExistence type="predicted"/>
<keyword evidence="3" id="KW-1185">Reference proteome</keyword>
<accession>A0A9P4JT32</accession>
<gene>
    <name evidence="2" type="ORF">GQ43DRAFT_428454</name>
</gene>
<sequence>MATSYGMANFPHEYSFASPIPPPFLSPPTVSTMTRSASSGSQTSSAPTRTPLDSFYGSSMKRHSNTTIAHQTLPYTYPSVGQQSHSSNATTQPPPVTINGKRVLAFLLEDDTYMCALTSVDPASPHSSNFNSTGNRNTSMGPMQSCNVSGTCTTRSFTRTADFRRHYTQFHVEVQNKTVYWCGVQGCERSLGGNGNGMGDSAERARHFGNRKDKCLEHIKRRHGGIQGGVGFVALREGGP</sequence>
<reference evidence="2" key="1">
    <citation type="journal article" date="2020" name="Stud. Mycol.">
        <title>101 Dothideomycetes genomes: a test case for predicting lifestyles and emergence of pathogens.</title>
        <authorList>
            <person name="Haridas S."/>
            <person name="Albert R."/>
            <person name="Binder M."/>
            <person name="Bloem J."/>
            <person name="Labutti K."/>
            <person name="Salamov A."/>
            <person name="Andreopoulos B."/>
            <person name="Baker S."/>
            <person name="Barry K."/>
            <person name="Bills G."/>
            <person name="Bluhm B."/>
            <person name="Cannon C."/>
            <person name="Castanera R."/>
            <person name="Culley D."/>
            <person name="Daum C."/>
            <person name="Ezra D."/>
            <person name="Gonzalez J."/>
            <person name="Henrissat B."/>
            <person name="Kuo A."/>
            <person name="Liang C."/>
            <person name="Lipzen A."/>
            <person name="Lutzoni F."/>
            <person name="Magnuson J."/>
            <person name="Mondo S."/>
            <person name="Nolan M."/>
            <person name="Ohm R."/>
            <person name="Pangilinan J."/>
            <person name="Park H.-J."/>
            <person name="Ramirez L."/>
            <person name="Alfaro M."/>
            <person name="Sun H."/>
            <person name="Tritt A."/>
            <person name="Yoshinaga Y."/>
            <person name="Zwiers L.-H."/>
            <person name="Turgeon B."/>
            <person name="Goodwin S."/>
            <person name="Spatafora J."/>
            <person name="Crous P."/>
            <person name="Grigoriev I."/>
        </authorList>
    </citation>
    <scope>NUCLEOTIDE SEQUENCE</scope>
    <source>
        <strain evidence="2">ATCC 74209</strain>
    </source>
</reference>
<evidence type="ECO:0008006" key="4">
    <source>
        <dbReference type="Google" id="ProtNLM"/>
    </source>
</evidence>
<dbReference type="Proteomes" id="UP000799536">
    <property type="component" value="Unassembled WGS sequence"/>
</dbReference>
<comment type="caution">
    <text evidence="2">The sequence shown here is derived from an EMBL/GenBank/DDBJ whole genome shotgun (WGS) entry which is preliminary data.</text>
</comment>